<keyword evidence="1" id="KW-0472">Membrane</keyword>
<dbReference type="PROSITE" id="PS50887">
    <property type="entry name" value="GGDEF"/>
    <property type="match status" value="1"/>
</dbReference>
<dbReference type="RefSeq" id="WP_189357811.1">
    <property type="nucleotide sequence ID" value="NZ_BMYU01000007.1"/>
</dbReference>
<dbReference type="Pfam" id="PF16448">
    <property type="entry name" value="LapD_MoxY_N"/>
    <property type="match status" value="1"/>
</dbReference>
<dbReference type="NCBIfam" id="TIGR00254">
    <property type="entry name" value="GGDEF"/>
    <property type="match status" value="1"/>
</dbReference>
<evidence type="ECO:0000259" key="2">
    <source>
        <dbReference type="PROSITE" id="PS50883"/>
    </source>
</evidence>
<evidence type="ECO:0000313" key="5">
    <source>
        <dbReference type="EMBL" id="GGX47724.1"/>
    </source>
</evidence>
<evidence type="ECO:0000259" key="3">
    <source>
        <dbReference type="PROSITE" id="PS50885"/>
    </source>
</evidence>
<dbReference type="InterPro" id="IPR050706">
    <property type="entry name" value="Cyclic-di-GMP_PDE-like"/>
</dbReference>
<keyword evidence="1" id="KW-0812">Transmembrane</keyword>
<dbReference type="SUPFAM" id="SSF55073">
    <property type="entry name" value="Nucleotide cyclase"/>
    <property type="match status" value="1"/>
</dbReference>
<dbReference type="PROSITE" id="PS50883">
    <property type="entry name" value="EAL"/>
    <property type="match status" value="1"/>
</dbReference>
<dbReference type="InterPro" id="IPR032244">
    <property type="entry name" value="LapD_MoxY_N"/>
</dbReference>
<sequence>MTLKKQLLLAISGLFLLVFIVVQTLTVLSTRDYLQQQLASHAQDAATTLSKTLQTALQQHDATLAATEIASVFDRGYYRQMLVLDADGKLLAKRELADQTVAEPGWVTRLVQLELQPAEAFVSAGWRQLGKVVVVSHPAYAYQYLWQSMLNLAAWMLALFVLVMLAGLLILRWLLHPLEAMEGVANGILQHRFTTVQAVPYARELRRLVEAMNQMSRHIDRELTRAVQQSDSLRRQAMQDAVTGLENRESFRLRLNQLLQSDQGLSQAWLGLLELEGLHELNQQHGFAHGDALLRLVAKAMQQHIPAECGLAARLGGSAFALLIWNQSPQQASQLAARIRQSLSDTCIGLQWIAVLSGFSSPAEATVLMARADFQLAQARQQQGWQQISMHDEVSSGQLSGMGSQAWRHALTEAQTENRWQLSLQPVLHLHNESELHQELLLRLALPDGEVLPAAAFLPMVKRHQLSAVMDQAALSLALELMAQPAAAPRRIAVNIASASFADEGWRHWLLSICSDRAAVAQQLALEFSEADLHTADQAVLRTLSTLRQSGVQTGIDQFGLHPAAVRLLRQLVPDYLKIDPQLLQQAMLDENWRTHLQAIVQLATAMNIPVIAQKLENAAMLQFARECGLVAGQGFYLAEPLTVQRAFRPYL</sequence>
<dbReference type="PANTHER" id="PTHR33121">
    <property type="entry name" value="CYCLIC DI-GMP PHOSPHODIESTERASE PDEF"/>
    <property type="match status" value="1"/>
</dbReference>
<dbReference type="InterPro" id="IPR000160">
    <property type="entry name" value="GGDEF_dom"/>
</dbReference>
<dbReference type="Gene3D" id="6.20.270.20">
    <property type="entry name" value="LapD/MoxY periplasmic domain"/>
    <property type="match status" value="1"/>
</dbReference>
<dbReference type="PANTHER" id="PTHR33121:SF23">
    <property type="entry name" value="CYCLIC DI-GMP PHOSPHODIESTERASE PDEB"/>
    <property type="match status" value="1"/>
</dbReference>
<dbReference type="InterPro" id="IPR042461">
    <property type="entry name" value="LapD_MoxY_peri_C"/>
</dbReference>
<dbReference type="InterPro" id="IPR029787">
    <property type="entry name" value="Nucleotide_cyclase"/>
</dbReference>
<accession>A0ABQ2Y2M6</accession>
<proteinExistence type="predicted"/>
<dbReference type="Pfam" id="PF00563">
    <property type="entry name" value="EAL"/>
    <property type="match status" value="1"/>
</dbReference>
<dbReference type="SMART" id="SM00052">
    <property type="entry name" value="EAL"/>
    <property type="match status" value="1"/>
</dbReference>
<dbReference type="InterPro" id="IPR003660">
    <property type="entry name" value="HAMP_dom"/>
</dbReference>
<reference evidence="6" key="1">
    <citation type="journal article" date="2019" name="Int. J. Syst. Evol. Microbiol.">
        <title>The Global Catalogue of Microorganisms (GCM) 10K type strain sequencing project: providing services to taxonomists for standard genome sequencing and annotation.</title>
        <authorList>
            <consortium name="The Broad Institute Genomics Platform"/>
            <consortium name="The Broad Institute Genome Sequencing Center for Infectious Disease"/>
            <person name="Wu L."/>
            <person name="Ma J."/>
        </authorList>
    </citation>
    <scope>NUCLEOTIDE SEQUENCE [LARGE SCALE GENOMIC DNA]</scope>
    <source>
        <strain evidence="6">KCTC 23917</strain>
    </source>
</reference>
<dbReference type="Pfam" id="PF00990">
    <property type="entry name" value="GGDEF"/>
    <property type="match status" value="1"/>
</dbReference>
<keyword evidence="1" id="KW-1133">Transmembrane helix</keyword>
<dbReference type="CDD" id="cd01948">
    <property type="entry name" value="EAL"/>
    <property type="match status" value="1"/>
</dbReference>
<dbReference type="EMBL" id="BMYU01000007">
    <property type="protein sequence ID" value="GGX47724.1"/>
    <property type="molecule type" value="Genomic_DNA"/>
</dbReference>
<feature type="domain" description="HAMP" evidence="3">
    <location>
        <begin position="172"/>
        <end position="224"/>
    </location>
</feature>
<dbReference type="SMART" id="SM00267">
    <property type="entry name" value="GGDEF"/>
    <property type="match status" value="1"/>
</dbReference>
<keyword evidence="6" id="KW-1185">Reference proteome</keyword>
<gene>
    <name evidence="5" type="ORF">GCM10010946_27780</name>
</gene>
<dbReference type="Gene3D" id="3.30.110.200">
    <property type="match status" value="1"/>
</dbReference>
<dbReference type="InterPro" id="IPR001633">
    <property type="entry name" value="EAL_dom"/>
</dbReference>
<evidence type="ECO:0000256" key="1">
    <source>
        <dbReference type="SAM" id="Phobius"/>
    </source>
</evidence>
<dbReference type="Proteomes" id="UP000653343">
    <property type="component" value="Unassembled WGS sequence"/>
</dbReference>
<evidence type="ECO:0000259" key="4">
    <source>
        <dbReference type="PROSITE" id="PS50887"/>
    </source>
</evidence>
<dbReference type="SUPFAM" id="SSF141868">
    <property type="entry name" value="EAL domain-like"/>
    <property type="match status" value="1"/>
</dbReference>
<organism evidence="5 6">
    <name type="scientific">Undibacterium squillarum</name>
    <dbReference type="NCBI Taxonomy" id="1131567"/>
    <lineage>
        <taxon>Bacteria</taxon>
        <taxon>Pseudomonadati</taxon>
        <taxon>Pseudomonadota</taxon>
        <taxon>Betaproteobacteria</taxon>
        <taxon>Burkholderiales</taxon>
        <taxon>Oxalobacteraceae</taxon>
        <taxon>Undibacterium</taxon>
    </lineage>
</organism>
<evidence type="ECO:0000313" key="6">
    <source>
        <dbReference type="Proteomes" id="UP000653343"/>
    </source>
</evidence>
<feature type="transmembrane region" description="Helical" evidence="1">
    <location>
        <begin position="152"/>
        <end position="175"/>
    </location>
</feature>
<feature type="domain" description="GGDEF" evidence="4">
    <location>
        <begin position="266"/>
        <end position="393"/>
    </location>
</feature>
<dbReference type="InterPro" id="IPR035919">
    <property type="entry name" value="EAL_sf"/>
</dbReference>
<dbReference type="Gene3D" id="3.30.70.270">
    <property type="match status" value="1"/>
</dbReference>
<dbReference type="Gene3D" id="3.20.20.450">
    <property type="entry name" value="EAL domain"/>
    <property type="match status" value="1"/>
</dbReference>
<feature type="domain" description="EAL" evidence="2">
    <location>
        <begin position="404"/>
        <end position="652"/>
    </location>
</feature>
<dbReference type="InterPro" id="IPR043128">
    <property type="entry name" value="Rev_trsase/Diguanyl_cyclase"/>
</dbReference>
<comment type="caution">
    <text evidence="5">The sequence shown here is derived from an EMBL/GenBank/DDBJ whole genome shotgun (WGS) entry which is preliminary data.</text>
</comment>
<name>A0ABQ2Y2M6_9BURK</name>
<dbReference type="PROSITE" id="PS50885">
    <property type="entry name" value="HAMP"/>
    <property type="match status" value="1"/>
</dbReference>
<protein>
    <submittedName>
        <fullName evidence="5">GGDEF domain-containing protein</fullName>
    </submittedName>
</protein>